<sequence length="277" mass="30595">MHEKKRIGIVGYGHIGQYIFDEVQKSENLCVDFVWNRSFDKIKHLPKEVQLENLDEFRTRKVDIILEVAHITTTQKYGEQFLEHANFMIGSPTALADEDLEARLRKKSLETGYGLFVPAGAFWGGEDVQKMADQGSLKGLKVTMKKHPSCFKVLGEVAERNEKVGDEPVVLYEGPVRKLCPLAPANVNTMACAALAAHNLGFDKVQGCLVADRSLKCHIVEIEVTGPPLGDNGEEFTVKTVRTNPSKTGVVTGNATYASFFQSLRRAYGKGGGIHLC</sequence>
<dbReference type="Pfam" id="PF03447">
    <property type="entry name" value="NAD_binding_3"/>
    <property type="match status" value="1"/>
</dbReference>
<dbReference type="OrthoDB" id="4310724at2759"/>
<reference evidence="5" key="1">
    <citation type="submission" date="2021-01" db="UniProtKB">
        <authorList>
            <consortium name="EnsemblMetazoa"/>
        </authorList>
    </citation>
    <scope>IDENTIFICATION</scope>
</reference>
<dbReference type="InterPro" id="IPR011182">
    <property type="entry name" value="L-Asp_DH"/>
</dbReference>
<dbReference type="Gene3D" id="3.40.50.720">
    <property type="entry name" value="NAD(P)-binding Rossmann-like Domain"/>
    <property type="match status" value="1"/>
</dbReference>
<dbReference type="GeneID" id="136798087"/>
<dbReference type="Proteomes" id="UP000594262">
    <property type="component" value="Unplaced"/>
</dbReference>
<evidence type="ECO:0000256" key="1">
    <source>
        <dbReference type="ARBA" id="ARBA00008331"/>
    </source>
</evidence>
<evidence type="ECO:0000256" key="2">
    <source>
        <dbReference type="ARBA" id="ARBA00020169"/>
    </source>
</evidence>
<name>A0A7M6DL87_9CNID</name>
<comment type="similarity">
    <text evidence="1">Belongs to the L-aspartate dehydrogenase family.</text>
</comment>
<dbReference type="AlphaFoldDB" id="A0A7M6DL87"/>
<dbReference type="PANTHER" id="PTHR31873">
    <property type="entry name" value="L-ASPARTATE DEHYDROGENASE-RELATED"/>
    <property type="match status" value="1"/>
</dbReference>
<keyword evidence="6" id="KW-1185">Reference proteome</keyword>
<dbReference type="RefSeq" id="XP_066910776.1">
    <property type="nucleotide sequence ID" value="XM_067054675.1"/>
</dbReference>
<protein>
    <recommendedName>
        <fullName evidence="2">Aspartate dehydrogenase domain-containing protein</fullName>
    </recommendedName>
</protein>
<dbReference type="Pfam" id="PF01958">
    <property type="entry name" value="Asp_DH_C"/>
    <property type="match status" value="1"/>
</dbReference>
<dbReference type="GO" id="GO:0050661">
    <property type="term" value="F:NADP binding"/>
    <property type="evidence" value="ECO:0007669"/>
    <property type="project" value="InterPro"/>
</dbReference>
<dbReference type="Gene3D" id="3.30.360.10">
    <property type="entry name" value="Dihydrodipicolinate Reductase, domain 2"/>
    <property type="match status" value="1"/>
</dbReference>
<evidence type="ECO:0000259" key="3">
    <source>
        <dbReference type="Pfam" id="PF01958"/>
    </source>
</evidence>
<dbReference type="PIRSF" id="PIRSF005227">
    <property type="entry name" value="Asp_dh_NAD_syn"/>
    <property type="match status" value="1"/>
</dbReference>
<evidence type="ECO:0000259" key="4">
    <source>
        <dbReference type="Pfam" id="PF03447"/>
    </source>
</evidence>
<dbReference type="SUPFAM" id="SSF51735">
    <property type="entry name" value="NAD(P)-binding Rossmann-fold domains"/>
    <property type="match status" value="1"/>
</dbReference>
<dbReference type="GO" id="GO:0009435">
    <property type="term" value="P:NAD+ biosynthetic process"/>
    <property type="evidence" value="ECO:0007669"/>
    <property type="project" value="InterPro"/>
</dbReference>
<dbReference type="SUPFAM" id="SSF55347">
    <property type="entry name" value="Glyceraldehyde-3-phosphate dehydrogenase-like, C-terminal domain"/>
    <property type="match status" value="1"/>
</dbReference>
<dbReference type="InterPro" id="IPR005106">
    <property type="entry name" value="Asp/hSer_DH_NAD-bd"/>
</dbReference>
<proteinExistence type="inferred from homology"/>
<evidence type="ECO:0000313" key="5">
    <source>
        <dbReference type="EnsemblMetazoa" id="CLYHEMP014736.1"/>
    </source>
</evidence>
<organism evidence="5 6">
    <name type="scientific">Clytia hemisphaerica</name>
    <dbReference type="NCBI Taxonomy" id="252671"/>
    <lineage>
        <taxon>Eukaryota</taxon>
        <taxon>Metazoa</taxon>
        <taxon>Cnidaria</taxon>
        <taxon>Hydrozoa</taxon>
        <taxon>Hydroidolina</taxon>
        <taxon>Leptothecata</taxon>
        <taxon>Obeliida</taxon>
        <taxon>Clytiidae</taxon>
        <taxon>Clytia</taxon>
    </lineage>
</organism>
<dbReference type="EnsemblMetazoa" id="CLYHEMT014736.1">
    <property type="protein sequence ID" value="CLYHEMP014736.1"/>
    <property type="gene ID" value="CLYHEMG014736"/>
</dbReference>
<dbReference type="PANTHER" id="PTHR31873:SF6">
    <property type="entry name" value="ASPARTATE DEHYDROGENASE DOMAIN-CONTAINING PROTEIN"/>
    <property type="match status" value="1"/>
</dbReference>
<evidence type="ECO:0000313" key="6">
    <source>
        <dbReference type="Proteomes" id="UP000594262"/>
    </source>
</evidence>
<accession>A0A7M6DL87</accession>
<dbReference type="GO" id="GO:0033735">
    <property type="term" value="F:aspartate dehydrogenase [NAD(P)+] activity"/>
    <property type="evidence" value="ECO:0007669"/>
    <property type="project" value="InterPro"/>
</dbReference>
<dbReference type="InterPro" id="IPR002811">
    <property type="entry name" value="Asp_DH"/>
</dbReference>
<feature type="domain" description="Aspartate/homoserine dehydrogenase NAD-binding" evidence="4">
    <location>
        <begin position="11"/>
        <end position="118"/>
    </location>
</feature>
<dbReference type="InterPro" id="IPR036291">
    <property type="entry name" value="NAD(P)-bd_dom_sf"/>
</dbReference>
<feature type="domain" description="Aspartate dehydrogenase" evidence="3">
    <location>
        <begin position="166"/>
        <end position="257"/>
    </location>
</feature>